<name>A0A0E9U533_ANGAN</name>
<dbReference type="EMBL" id="GBXM01048327">
    <property type="protein sequence ID" value="JAH60250.1"/>
    <property type="molecule type" value="Transcribed_RNA"/>
</dbReference>
<reference evidence="1" key="2">
    <citation type="journal article" date="2015" name="Fish Shellfish Immunol.">
        <title>Early steps in the European eel (Anguilla anguilla)-Vibrio vulnificus interaction in the gills: Role of the RtxA13 toxin.</title>
        <authorList>
            <person name="Callol A."/>
            <person name="Pajuelo D."/>
            <person name="Ebbesson L."/>
            <person name="Teles M."/>
            <person name="MacKenzie S."/>
            <person name="Amaro C."/>
        </authorList>
    </citation>
    <scope>NUCLEOTIDE SEQUENCE</scope>
</reference>
<accession>A0A0E9U533</accession>
<organism evidence="1">
    <name type="scientific">Anguilla anguilla</name>
    <name type="common">European freshwater eel</name>
    <name type="synonym">Muraena anguilla</name>
    <dbReference type="NCBI Taxonomy" id="7936"/>
    <lineage>
        <taxon>Eukaryota</taxon>
        <taxon>Metazoa</taxon>
        <taxon>Chordata</taxon>
        <taxon>Craniata</taxon>
        <taxon>Vertebrata</taxon>
        <taxon>Euteleostomi</taxon>
        <taxon>Actinopterygii</taxon>
        <taxon>Neopterygii</taxon>
        <taxon>Teleostei</taxon>
        <taxon>Anguilliformes</taxon>
        <taxon>Anguillidae</taxon>
        <taxon>Anguilla</taxon>
    </lineage>
</organism>
<reference evidence="1" key="1">
    <citation type="submission" date="2014-11" db="EMBL/GenBank/DDBJ databases">
        <authorList>
            <person name="Amaro Gonzalez C."/>
        </authorList>
    </citation>
    <scope>NUCLEOTIDE SEQUENCE</scope>
</reference>
<dbReference type="AlphaFoldDB" id="A0A0E9U533"/>
<sequence length="40" mass="4539">MSVRMLPAIFPAKEKSASSHHCARFVKHWQTADVWGGSRQ</sequence>
<protein>
    <submittedName>
        <fullName evidence="1">Uncharacterized protein</fullName>
    </submittedName>
</protein>
<proteinExistence type="predicted"/>
<evidence type="ECO:0000313" key="1">
    <source>
        <dbReference type="EMBL" id="JAH60250.1"/>
    </source>
</evidence>